<feature type="region of interest" description="Disordered" evidence="6">
    <location>
        <begin position="376"/>
        <end position="399"/>
    </location>
</feature>
<dbReference type="GO" id="GO:0032259">
    <property type="term" value="P:methylation"/>
    <property type="evidence" value="ECO:0007669"/>
    <property type="project" value="UniProtKB-KW"/>
</dbReference>
<dbReference type="VEuPathDB" id="FungiDB:ASPGLDRAFT_27687"/>
<evidence type="ECO:0000256" key="6">
    <source>
        <dbReference type="SAM" id="MobiDB-lite"/>
    </source>
</evidence>
<evidence type="ECO:0000256" key="2">
    <source>
        <dbReference type="ARBA" id="ARBA00022692"/>
    </source>
</evidence>
<dbReference type="Gene3D" id="1.20.120.1630">
    <property type="match status" value="1"/>
</dbReference>
<keyword evidence="5" id="KW-0808">Transferase</keyword>
<keyword evidence="5" id="KW-0949">S-adenosyl-L-methionine</keyword>
<evidence type="ECO:0000256" key="7">
    <source>
        <dbReference type="SAM" id="SignalP"/>
    </source>
</evidence>
<dbReference type="AlphaFoldDB" id="A0A1L9VCX5"/>
<evidence type="ECO:0000256" key="1">
    <source>
        <dbReference type="ARBA" id="ARBA00004141"/>
    </source>
</evidence>
<sequence length="488" mass="54432">MPSISSASLAVAILVAGYLSALCTTPPNPNPDKSKLYKSDRAGILAGTFPWVVKHVQIVVFAYHALVTLLYTPENNAQLNSICPHPENLPPALFTWNERMYKVLFVIFLGAFIRLSAYGGLGRNFTFHLSNPDHLVTDGVYKYLQHPSYTGAALVTFGMAGLLTRWDTAAGACWMQPSTLAMLNGYGWLFTAAWGVFLFSVLGVRVRDEETMLHEQFGKDWEEWHARTKSRQNDQRGYNPIHSLLSSPTSLLSSPFLRTKIDLTEPWTAVSGAEVMDNVDPPGPSAEFVSVHRRRLITKILNAIHRDGESEGHGRGKYQFPSATWFSLWLSDMDRLEEIATAFDQNPGRASGLYTMTEPFRLVTLWVPHSGITPKLPTIRPPSRPTSAVANPTTPSTPTINRTTQLTLGAVGTPVESSPARPSPTDPSPTVVQLSRKRQRIDFTRELRHRFRLRLRSHLYQNYRDWVCGITKSSDPLQAAHICAVSLH</sequence>
<dbReference type="GO" id="GO:0005789">
    <property type="term" value="C:endoplasmic reticulum membrane"/>
    <property type="evidence" value="ECO:0007669"/>
    <property type="project" value="UniProtKB-SubCell"/>
</dbReference>
<keyword evidence="7" id="KW-0732">Signal</keyword>
<dbReference type="STRING" id="1160497.A0A1L9VCX5"/>
<dbReference type="InterPro" id="IPR007269">
    <property type="entry name" value="ICMT_MeTrfase"/>
</dbReference>
<dbReference type="GO" id="GO:0004671">
    <property type="term" value="F:protein C-terminal S-isoprenylcysteine carboxyl O-methyltransferase activity"/>
    <property type="evidence" value="ECO:0007669"/>
    <property type="project" value="UniProtKB-EC"/>
</dbReference>
<feature type="chain" id="PRO_5012251013" description="Protein-S-isoprenylcysteine O-methyltransferase" evidence="7">
    <location>
        <begin position="24"/>
        <end position="488"/>
    </location>
</feature>
<evidence type="ECO:0000313" key="8">
    <source>
        <dbReference type="EMBL" id="OJJ81777.1"/>
    </source>
</evidence>
<dbReference type="GeneID" id="34459944"/>
<dbReference type="Proteomes" id="UP000184300">
    <property type="component" value="Unassembled WGS sequence"/>
</dbReference>
<dbReference type="RefSeq" id="XP_022398475.1">
    <property type="nucleotide sequence ID" value="XM_022543683.1"/>
</dbReference>
<dbReference type="PANTHER" id="PTHR12714:SF9">
    <property type="entry name" value="PROTEIN-S-ISOPRENYLCYSTEINE O-METHYLTRANSFERASE"/>
    <property type="match status" value="1"/>
</dbReference>
<comment type="caution">
    <text evidence="5">Lacks conserved residue(s) required for the propagation of feature annotation.</text>
</comment>
<evidence type="ECO:0000256" key="3">
    <source>
        <dbReference type="ARBA" id="ARBA00022989"/>
    </source>
</evidence>
<comment type="catalytic activity">
    <reaction evidence="5">
        <text>[protein]-C-terminal S-[(2E,6E)-farnesyl]-L-cysteine + S-adenosyl-L-methionine = [protein]-C-terminal S-[(2E,6E)-farnesyl]-L-cysteine methyl ester + S-adenosyl-L-homocysteine</text>
        <dbReference type="Rhea" id="RHEA:21672"/>
        <dbReference type="Rhea" id="RHEA-COMP:12125"/>
        <dbReference type="Rhea" id="RHEA-COMP:12126"/>
        <dbReference type="ChEBI" id="CHEBI:57856"/>
        <dbReference type="ChEBI" id="CHEBI:59789"/>
        <dbReference type="ChEBI" id="CHEBI:90510"/>
        <dbReference type="ChEBI" id="CHEBI:90511"/>
        <dbReference type="EC" id="2.1.1.100"/>
    </reaction>
</comment>
<organism evidence="8 9">
    <name type="scientific">Aspergillus glaucus CBS 516.65</name>
    <dbReference type="NCBI Taxonomy" id="1160497"/>
    <lineage>
        <taxon>Eukaryota</taxon>
        <taxon>Fungi</taxon>
        <taxon>Dikarya</taxon>
        <taxon>Ascomycota</taxon>
        <taxon>Pezizomycotina</taxon>
        <taxon>Eurotiomycetes</taxon>
        <taxon>Eurotiomycetidae</taxon>
        <taxon>Eurotiales</taxon>
        <taxon>Aspergillaceae</taxon>
        <taxon>Aspergillus</taxon>
        <taxon>Aspergillus subgen. Aspergillus</taxon>
    </lineage>
</organism>
<dbReference type="OrthoDB" id="422086at2759"/>
<dbReference type="PANTHER" id="PTHR12714">
    <property type="entry name" value="PROTEIN-S ISOPRENYLCYSTEINE O-METHYLTRANSFERASE"/>
    <property type="match status" value="1"/>
</dbReference>
<gene>
    <name evidence="8" type="ORF">ASPGLDRAFT_27687</name>
</gene>
<feature type="signal peptide" evidence="7">
    <location>
        <begin position="1"/>
        <end position="23"/>
    </location>
</feature>
<evidence type="ECO:0000313" key="9">
    <source>
        <dbReference type="Proteomes" id="UP000184300"/>
    </source>
</evidence>
<keyword evidence="5" id="KW-0489">Methyltransferase</keyword>
<evidence type="ECO:0000256" key="5">
    <source>
        <dbReference type="RuleBase" id="RU362022"/>
    </source>
</evidence>
<dbReference type="Pfam" id="PF04140">
    <property type="entry name" value="ICMT"/>
    <property type="match status" value="1"/>
</dbReference>
<accession>A0A1L9VCX5</accession>
<dbReference type="EMBL" id="KV878904">
    <property type="protein sequence ID" value="OJJ81777.1"/>
    <property type="molecule type" value="Genomic_DNA"/>
</dbReference>
<evidence type="ECO:0000256" key="4">
    <source>
        <dbReference type="ARBA" id="ARBA00023136"/>
    </source>
</evidence>
<reference evidence="9" key="1">
    <citation type="journal article" date="2017" name="Genome Biol.">
        <title>Comparative genomics reveals high biological diversity and specific adaptations in the industrially and medically important fungal genus Aspergillus.</title>
        <authorList>
            <person name="de Vries R.P."/>
            <person name="Riley R."/>
            <person name="Wiebenga A."/>
            <person name="Aguilar-Osorio G."/>
            <person name="Amillis S."/>
            <person name="Uchima C.A."/>
            <person name="Anderluh G."/>
            <person name="Asadollahi M."/>
            <person name="Askin M."/>
            <person name="Barry K."/>
            <person name="Battaglia E."/>
            <person name="Bayram O."/>
            <person name="Benocci T."/>
            <person name="Braus-Stromeyer S.A."/>
            <person name="Caldana C."/>
            <person name="Canovas D."/>
            <person name="Cerqueira G.C."/>
            <person name="Chen F."/>
            <person name="Chen W."/>
            <person name="Choi C."/>
            <person name="Clum A."/>
            <person name="Dos Santos R.A."/>
            <person name="Damasio A.R."/>
            <person name="Diallinas G."/>
            <person name="Emri T."/>
            <person name="Fekete E."/>
            <person name="Flipphi M."/>
            <person name="Freyberg S."/>
            <person name="Gallo A."/>
            <person name="Gournas C."/>
            <person name="Habgood R."/>
            <person name="Hainaut M."/>
            <person name="Harispe M.L."/>
            <person name="Henrissat B."/>
            <person name="Hilden K.S."/>
            <person name="Hope R."/>
            <person name="Hossain A."/>
            <person name="Karabika E."/>
            <person name="Karaffa L."/>
            <person name="Karanyi Z."/>
            <person name="Krasevec N."/>
            <person name="Kuo A."/>
            <person name="Kusch H."/>
            <person name="LaButti K."/>
            <person name="Lagendijk E.L."/>
            <person name="Lapidus A."/>
            <person name="Levasseur A."/>
            <person name="Lindquist E."/>
            <person name="Lipzen A."/>
            <person name="Logrieco A.F."/>
            <person name="MacCabe A."/>
            <person name="Maekelae M.R."/>
            <person name="Malavazi I."/>
            <person name="Melin P."/>
            <person name="Meyer V."/>
            <person name="Mielnichuk N."/>
            <person name="Miskei M."/>
            <person name="Molnar A.P."/>
            <person name="Mule G."/>
            <person name="Ngan C.Y."/>
            <person name="Orejas M."/>
            <person name="Orosz E."/>
            <person name="Ouedraogo J.P."/>
            <person name="Overkamp K.M."/>
            <person name="Park H.-S."/>
            <person name="Perrone G."/>
            <person name="Piumi F."/>
            <person name="Punt P.J."/>
            <person name="Ram A.F."/>
            <person name="Ramon A."/>
            <person name="Rauscher S."/>
            <person name="Record E."/>
            <person name="Riano-Pachon D.M."/>
            <person name="Robert V."/>
            <person name="Roehrig J."/>
            <person name="Ruller R."/>
            <person name="Salamov A."/>
            <person name="Salih N.S."/>
            <person name="Samson R.A."/>
            <person name="Sandor E."/>
            <person name="Sanguinetti M."/>
            <person name="Schuetze T."/>
            <person name="Sepcic K."/>
            <person name="Shelest E."/>
            <person name="Sherlock G."/>
            <person name="Sophianopoulou V."/>
            <person name="Squina F.M."/>
            <person name="Sun H."/>
            <person name="Susca A."/>
            <person name="Todd R.B."/>
            <person name="Tsang A."/>
            <person name="Unkles S.E."/>
            <person name="van de Wiele N."/>
            <person name="van Rossen-Uffink D."/>
            <person name="Oliveira J.V."/>
            <person name="Vesth T.C."/>
            <person name="Visser J."/>
            <person name="Yu J.-H."/>
            <person name="Zhou M."/>
            <person name="Andersen M.R."/>
            <person name="Archer D.B."/>
            <person name="Baker S.E."/>
            <person name="Benoit I."/>
            <person name="Brakhage A.A."/>
            <person name="Braus G.H."/>
            <person name="Fischer R."/>
            <person name="Frisvad J.C."/>
            <person name="Goldman G.H."/>
            <person name="Houbraken J."/>
            <person name="Oakley B."/>
            <person name="Pocsi I."/>
            <person name="Scazzocchio C."/>
            <person name="Seiboth B."/>
            <person name="vanKuyk P.A."/>
            <person name="Wortman J."/>
            <person name="Dyer P.S."/>
            <person name="Grigoriev I.V."/>
        </authorList>
    </citation>
    <scope>NUCLEOTIDE SEQUENCE [LARGE SCALE GENOMIC DNA]</scope>
    <source>
        <strain evidence="9">CBS 516.65</strain>
    </source>
</reference>
<feature type="transmembrane region" description="Helical" evidence="5">
    <location>
        <begin position="185"/>
        <end position="204"/>
    </location>
</feature>
<keyword evidence="3 5" id="KW-1133">Transmembrane helix</keyword>
<keyword evidence="2 5" id="KW-0812">Transmembrane</keyword>
<name>A0A1L9VCX5_ASPGL</name>
<keyword evidence="4 5" id="KW-0472">Membrane</keyword>
<comment type="subcellular location">
    <subcellularLocation>
        <location evidence="5">Endoplasmic reticulum membrane</location>
        <topology evidence="5">Multi-pass membrane protein</topology>
    </subcellularLocation>
    <subcellularLocation>
        <location evidence="1">Membrane</location>
        <topology evidence="1">Multi-pass membrane protein</topology>
    </subcellularLocation>
</comment>
<comment type="similarity">
    <text evidence="5">Belongs to the class VI-like SAM-binding methyltransferase superfamily. Isoprenylcysteine carboxyl methyltransferase family.</text>
</comment>
<feature type="transmembrane region" description="Helical" evidence="5">
    <location>
        <begin position="45"/>
        <end position="71"/>
    </location>
</feature>
<keyword evidence="5" id="KW-0256">Endoplasmic reticulum</keyword>
<proteinExistence type="inferred from homology"/>
<dbReference type="EC" id="2.1.1.100" evidence="5"/>
<keyword evidence="9" id="KW-1185">Reference proteome</keyword>
<protein>
    <recommendedName>
        <fullName evidence="5">Protein-S-isoprenylcysteine O-methyltransferase</fullName>
        <ecNumber evidence="5">2.1.1.100</ecNumber>
    </recommendedName>
</protein>
<feature type="transmembrane region" description="Helical" evidence="5">
    <location>
        <begin position="103"/>
        <end position="121"/>
    </location>
</feature>